<dbReference type="EMBL" id="REGN01006495">
    <property type="protein sequence ID" value="RNA09269.1"/>
    <property type="molecule type" value="Genomic_DNA"/>
</dbReference>
<protein>
    <submittedName>
        <fullName evidence="1">Uncharacterized protein</fullName>
    </submittedName>
</protein>
<accession>A0A3M7QDB5</accession>
<evidence type="ECO:0000313" key="2">
    <source>
        <dbReference type="Proteomes" id="UP000276133"/>
    </source>
</evidence>
<dbReference type="OrthoDB" id="410155at2759"/>
<name>A0A3M7QDB5_BRAPC</name>
<dbReference type="Proteomes" id="UP000276133">
    <property type="component" value="Unassembled WGS sequence"/>
</dbReference>
<proteinExistence type="predicted"/>
<reference evidence="1 2" key="1">
    <citation type="journal article" date="2018" name="Sci. Rep.">
        <title>Genomic signatures of local adaptation to the degree of environmental predictability in rotifers.</title>
        <authorList>
            <person name="Franch-Gras L."/>
            <person name="Hahn C."/>
            <person name="Garcia-Roger E.M."/>
            <person name="Carmona M.J."/>
            <person name="Serra M."/>
            <person name="Gomez A."/>
        </authorList>
    </citation>
    <scope>NUCLEOTIDE SEQUENCE [LARGE SCALE GENOMIC DNA]</scope>
    <source>
        <strain evidence="1">HYR1</strain>
    </source>
</reference>
<sequence>MQLNCRSILNFVTLNQTFLKTSQNISIPNYQIIRSDRIGKAGGGSALCIKKSIKVLKEEISDHEPTLTYFKDFKIETKTFEKIDWKKLKSLLCSCPDDYPEIQKPSDLDFSIFSTDESVRELDNQVLTPTLIEDNETDSSITGSELLESLKKLNSKAECGFDRISNKFTIILIMKKKTINNFVYMALEALILINNAD</sequence>
<organism evidence="1 2">
    <name type="scientific">Brachionus plicatilis</name>
    <name type="common">Marine rotifer</name>
    <name type="synonym">Brachionus muelleri</name>
    <dbReference type="NCBI Taxonomy" id="10195"/>
    <lineage>
        <taxon>Eukaryota</taxon>
        <taxon>Metazoa</taxon>
        <taxon>Spiralia</taxon>
        <taxon>Gnathifera</taxon>
        <taxon>Rotifera</taxon>
        <taxon>Eurotatoria</taxon>
        <taxon>Monogononta</taxon>
        <taxon>Pseudotrocha</taxon>
        <taxon>Ploima</taxon>
        <taxon>Brachionidae</taxon>
        <taxon>Brachionus</taxon>
    </lineage>
</organism>
<gene>
    <name evidence="1" type="ORF">BpHYR1_020196</name>
</gene>
<comment type="caution">
    <text evidence="1">The sequence shown here is derived from an EMBL/GenBank/DDBJ whole genome shotgun (WGS) entry which is preliminary data.</text>
</comment>
<dbReference type="AlphaFoldDB" id="A0A3M7QDB5"/>
<keyword evidence="2" id="KW-1185">Reference proteome</keyword>
<evidence type="ECO:0000313" key="1">
    <source>
        <dbReference type="EMBL" id="RNA09269.1"/>
    </source>
</evidence>